<reference evidence="1 2" key="1">
    <citation type="journal article" date="2009" name="Stand. Genomic Sci.">
        <title>Complete genome sequence of Eggerthella lenta type strain (IPP VPI 0255).</title>
        <authorList>
            <person name="Saunders E."/>
            <person name="Pukall R."/>
            <person name="Abt B."/>
            <person name="Lapidus A."/>
            <person name="Glavina Del Rio T."/>
            <person name="Copeland A."/>
            <person name="Tice H."/>
            <person name="Cheng J.F."/>
            <person name="Lucas S."/>
            <person name="Chen F."/>
            <person name="Nolan M."/>
            <person name="Bruce D."/>
            <person name="Goodwin L."/>
            <person name="Pitluck S."/>
            <person name="Ivanova N."/>
            <person name="Mavromatis K."/>
            <person name="Ovchinnikova G."/>
            <person name="Pati A."/>
            <person name="Chen A."/>
            <person name="Palaniappan K."/>
            <person name="Land M."/>
            <person name="Hauser L."/>
            <person name="Chang Y.J."/>
            <person name="Jeffries C.D."/>
            <person name="Chain P."/>
            <person name="Meincke L."/>
            <person name="Sims D."/>
            <person name="Brettin T."/>
            <person name="Detter J.C."/>
            <person name="Goker M."/>
            <person name="Bristow J."/>
            <person name="Eisen J.A."/>
            <person name="Markowitz V."/>
            <person name="Hugenholtz P."/>
            <person name="Kyrpides N.C."/>
            <person name="Klenk H.P."/>
            <person name="Han C."/>
        </authorList>
    </citation>
    <scope>NUCLEOTIDE SEQUENCE [LARGE SCALE GENOMIC DNA]</scope>
    <source>
        <strain evidence="2">ATCC 25559 / DSM 2243 / CCUG 17323 / JCM 9979 / KCTC 3265 / NCTC 11813 / VPI 0255 / 1899 B</strain>
    </source>
</reference>
<dbReference type="Proteomes" id="UP000001377">
    <property type="component" value="Chromosome"/>
</dbReference>
<keyword evidence="2" id="KW-1185">Reference proteome</keyword>
<dbReference type="HOGENOM" id="CLU_3288812_0_0_11"/>
<dbReference type="STRING" id="479437.Elen_2386"/>
<sequence>MGLSSDTAQMFHVKHLCLDETGIVTLCGSTMWRGTAGRIG</sequence>
<accession>C8WKW5</accession>
<evidence type="ECO:0000313" key="2">
    <source>
        <dbReference type="Proteomes" id="UP000001377"/>
    </source>
</evidence>
<evidence type="ECO:0000313" key="1">
    <source>
        <dbReference type="EMBL" id="ACV56344.1"/>
    </source>
</evidence>
<dbReference type="EMBL" id="CP001726">
    <property type="protein sequence ID" value="ACV56344.1"/>
    <property type="molecule type" value="Genomic_DNA"/>
</dbReference>
<organism evidence="1 2">
    <name type="scientific">Eggerthella lenta (strain ATCC 25559 / DSM 2243 / CCUG 17323 / JCM 9979 / KCTC 3265 / NCTC 11813 / VPI 0255 / 1899 B)</name>
    <name type="common">Eubacterium lentum</name>
    <dbReference type="NCBI Taxonomy" id="479437"/>
    <lineage>
        <taxon>Bacteria</taxon>
        <taxon>Bacillati</taxon>
        <taxon>Actinomycetota</taxon>
        <taxon>Coriobacteriia</taxon>
        <taxon>Eggerthellales</taxon>
        <taxon>Eggerthellaceae</taxon>
        <taxon>Eggerthella</taxon>
    </lineage>
</organism>
<dbReference type="PaxDb" id="479437-Elen_2386"/>
<protein>
    <submittedName>
        <fullName evidence="1">Uncharacterized protein</fullName>
    </submittedName>
</protein>
<dbReference type="AlphaFoldDB" id="C8WKW5"/>
<proteinExistence type="predicted"/>
<dbReference type="KEGG" id="ele:Elen_2386"/>
<gene>
    <name evidence="1" type="ordered locus">Elen_2386</name>
</gene>
<name>C8WKW5_EGGLE</name>